<feature type="compositionally biased region" description="Low complexity" evidence="1">
    <location>
        <begin position="434"/>
        <end position="448"/>
    </location>
</feature>
<dbReference type="AlphaFoldDB" id="A0A7C9RXA2"/>
<feature type="compositionally biased region" description="Basic and acidic residues" evidence="1">
    <location>
        <begin position="992"/>
        <end position="1009"/>
    </location>
</feature>
<evidence type="ECO:0000313" key="4">
    <source>
        <dbReference type="Proteomes" id="UP000481360"/>
    </source>
</evidence>
<evidence type="ECO:0000256" key="2">
    <source>
        <dbReference type="SAM" id="SignalP"/>
    </source>
</evidence>
<keyword evidence="2" id="KW-0732">Signal</keyword>
<evidence type="ECO:0000256" key="1">
    <source>
        <dbReference type="SAM" id="MobiDB-lite"/>
    </source>
</evidence>
<feature type="compositionally biased region" description="Pro residues" evidence="1">
    <location>
        <begin position="137"/>
        <end position="165"/>
    </location>
</feature>
<feature type="compositionally biased region" description="Low complexity" evidence="1">
    <location>
        <begin position="859"/>
        <end position="874"/>
    </location>
</feature>
<feature type="compositionally biased region" description="Basic and acidic residues" evidence="1">
    <location>
        <begin position="878"/>
        <end position="923"/>
    </location>
</feature>
<dbReference type="EMBL" id="JAAMPJ010000015">
    <property type="protein sequence ID" value="NGY65169.1"/>
    <property type="molecule type" value="Genomic_DNA"/>
</dbReference>
<feature type="chain" id="PRO_5028858681" evidence="2">
    <location>
        <begin position="29"/>
        <end position="1146"/>
    </location>
</feature>
<keyword evidence="4" id="KW-1185">Reference proteome</keyword>
<dbReference type="RefSeq" id="WP_166053992.1">
    <property type="nucleotide sequence ID" value="NZ_JAAMPJ010000015.1"/>
</dbReference>
<gene>
    <name evidence="3" type="ORF">G7043_40320</name>
</gene>
<feature type="compositionally biased region" description="Low complexity" evidence="1">
    <location>
        <begin position="91"/>
        <end position="136"/>
    </location>
</feature>
<organism evidence="3 4">
    <name type="scientific">Lentzea alba</name>
    <dbReference type="NCBI Taxonomy" id="2714351"/>
    <lineage>
        <taxon>Bacteria</taxon>
        <taxon>Bacillati</taxon>
        <taxon>Actinomycetota</taxon>
        <taxon>Actinomycetes</taxon>
        <taxon>Pseudonocardiales</taxon>
        <taxon>Pseudonocardiaceae</taxon>
        <taxon>Lentzea</taxon>
    </lineage>
</organism>
<feature type="signal peptide" evidence="2">
    <location>
        <begin position="1"/>
        <end position="28"/>
    </location>
</feature>
<name>A0A7C9RXA2_9PSEU</name>
<protein>
    <submittedName>
        <fullName evidence="3">Uncharacterized protein</fullName>
    </submittedName>
</protein>
<feature type="compositionally biased region" description="Basic and acidic residues" evidence="1">
    <location>
        <begin position="809"/>
        <end position="822"/>
    </location>
</feature>
<feature type="compositionally biased region" description="Basic and acidic residues" evidence="1">
    <location>
        <begin position="287"/>
        <end position="298"/>
    </location>
</feature>
<reference evidence="3 4" key="1">
    <citation type="submission" date="2020-03" db="EMBL/GenBank/DDBJ databases">
        <title>Isolation and identification of active actinomycetes.</title>
        <authorList>
            <person name="Sun X."/>
        </authorList>
    </citation>
    <scope>NUCLEOTIDE SEQUENCE [LARGE SCALE GENOMIC DNA]</scope>
    <source>
        <strain evidence="3 4">NEAU-D13</strain>
    </source>
</reference>
<feature type="region of interest" description="Disordered" evidence="1">
    <location>
        <begin position="24"/>
        <end position="525"/>
    </location>
</feature>
<dbReference type="Proteomes" id="UP000481360">
    <property type="component" value="Unassembled WGS sequence"/>
</dbReference>
<feature type="compositionally biased region" description="Low complexity" evidence="1">
    <location>
        <begin position="335"/>
        <end position="349"/>
    </location>
</feature>
<proteinExistence type="predicted"/>
<accession>A0A7C9RXA2</accession>
<feature type="compositionally biased region" description="Polar residues" evidence="1">
    <location>
        <begin position="836"/>
        <end position="845"/>
    </location>
</feature>
<feature type="region of interest" description="Disordered" evidence="1">
    <location>
        <begin position="793"/>
        <end position="1051"/>
    </location>
</feature>
<feature type="compositionally biased region" description="Low complexity" evidence="1">
    <location>
        <begin position="1010"/>
        <end position="1028"/>
    </location>
</feature>
<feature type="compositionally biased region" description="Basic and acidic residues" evidence="1">
    <location>
        <begin position="186"/>
        <end position="197"/>
    </location>
</feature>
<feature type="compositionally biased region" description="Basic residues" evidence="1">
    <location>
        <begin position="44"/>
        <end position="74"/>
    </location>
</feature>
<evidence type="ECO:0000313" key="3">
    <source>
        <dbReference type="EMBL" id="NGY65169.1"/>
    </source>
</evidence>
<feature type="compositionally biased region" description="Low complexity" evidence="1">
    <location>
        <begin position="228"/>
        <end position="260"/>
    </location>
</feature>
<sequence>MRRAALYAASGGLLTLAFGALGAQEAEAAPKSKPSTARQAVPKAKPKPAAKLKPAAKSKAAAKSKPAAKPKAVAKTKPATKSVAKPKPKPAAKSTVKPKPQAQKTKPAPKPNAAKQNPASKPNAAKPKPAAKSTTTPKPPLKAAPKPNVVPKPPPPRPSQNPAPKPRVASKPTTSTKPKPLPAKQEQARRQAADDLARTAAGRQAYAESQRPSGQKSTAKPKPLTATPAGARQNQPRQQAANDLRRTAAARTAYAESQRASGQKPSTKPAPVMRSAAVRAPQPAKQDQARRQAAEDLARTAAGRQAYAESQRPSGQKPTPKAAPKPAPKPLSQSLRLAEAAAETQALTERQMRAKRQAAEDWARTAPGRAAYAESQRGGAPGTAAKRAAQQRAAEDLARTAAGRQAYAESQRPSGQKKPTIKPAPGPKPLSQSLRLAEAAAETQALTERQMRAKRQAAEDWARTAPGRAAYAESQRGGAPGTAAKRAAQQRAAEDLARTAAGRQAYAESQRGGAPGTAAKRAAREEQLRIAQGMVDYHDAIQGKPVGQRDAQVVEKVDDQHTRVTNARTGQSAVHNMPLSGYVHPPKTVETEVTTVTNNEIIKTKKPVTVNEWRKPSDPRYANVSIGQTSEGLPVAVSQGPLPKEIEHKLSQSRLQRPEEAKSTADGRRVTVFPRKEQFERNFDDLERQWGQSVKNGKVQLGQVGEAIAGTAALAADGTVGLGLSNTYGTGKDCLGSGKNCGDMAVEAGLAVVSATPLKGAGAIKPLVSGVARSGDDALRAARGIDEALGASDEIAQAGRAARNGRTTEAPRRTAPREDPQRTPESPRTAPRENPQRTSPQQPSRVSPDKPVNPGFRQAPTAAALGLAATGVTAIPDAPDRPETPWRPSDSPEHSAPDGPRKPAAEPDREAPTTGDHEPRFDDPANPSSLPDPEGPESPRRAPGGDNPITPERPRQGPSTPEKPENPPAYRSSNNSTAGDNNAPEPANAERPQAEADAPREPAPDRAAGEKPGAAASSPSAGDGTSTPKWSSDDPLVGDLANAIDDESPGMVTGVNVPAYRPNGTLATDFDIETTNAVIQVKAGSGRGALTQANNTRAVTGKPVIIYGPNLGWKMRQNLTDAGFEVVTSKEQLLGILKGKEDDGVE</sequence>
<feature type="compositionally biased region" description="Polar residues" evidence="1">
    <location>
        <begin position="971"/>
        <end position="980"/>
    </location>
</feature>
<comment type="caution">
    <text evidence="3">The sequence shown here is derived from an EMBL/GenBank/DDBJ whole genome shotgun (WGS) entry which is preliminary data.</text>
</comment>